<name>A0A1I6SD50_9RHOB</name>
<evidence type="ECO:0000256" key="1">
    <source>
        <dbReference type="SAM" id="SignalP"/>
    </source>
</evidence>
<feature type="signal peptide" evidence="1">
    <location>
        <begin position="1"/>
        <end position="23"/>
    </location>
</feature>
<accession>A0A1I6SD50</accession>
<protein>
    <submittedName>
        <fullName evidence="2">Uncharacterized protein</fullName>
    </submittedName>
</protein>
<proteinExistence type="predicted"/>
<dbReference type="RefSeq" id="WP_245696044.1">
    <property type="nucleotide sequence ID" value="NZ_FNCL01000004.1"/>
</dbReference>
<evidence type="ECO:0000313" key="2">
    <source>
        <dbReference type="EMBL" id="SFS74867.1"/>
    </source>
</evidence>
<dbReference type="Proteomes" id="UP000199392">
    <property type="component" value="Unassembled WGS sequence"/>
</dbReference>
<reference evidence="3" key="1">
    <citation type="submission" date="2016-10" db="EMBL/GenBank/DDBJ databases">
        <authorList>
            <person name="Varghese N."/>
            <person name="Submissions S."/>
        </authorList>
    </citation>
    <scope>NUCLEOTIDE SEQUENCE [LARGE SCALE GENOMIC DNA]</scope>
    <source>
        <strain evidence="3">DSM 26894</strain>
    </source>
</reference>
<gene>
    <name evidence="2" type="ORF">SAMN04488050_104283</name>
</gene>
<dbReference type="AlphaFoldDB" id="A0A1I6SD50"/>
<organism evidence="2 3">
    <name type="scientific">Alloyangia pacifica</name>
    <dbReference type="NCBI Taxonomy" id="311180"/>
    <lineage>
        <taxon>Bacteria</taxon>
        <taxon>Pseudomonadati</taxon>
        <taxon>Pseudomonadota</taxon>
        <taxon>Alphaproteobacteria</taxon>
        <taxon>Rhodobacterales</taxon>
        <taxon>Roseobacteraceae</taxon>
        <taxon>Alloyangia</taxon>
    </lineage>
</organism>
<dbReference type="EMBL" id="FOZW01000004">
    <property type="protein sequence ID" value="SFS74867.1"/>
    <property type="molecule type" value="Genomic_DNA"/>
</dbReference>
<sequence length="227" mass="24086">MRHLLARALTCILLSTGLLGTGAAPLRAGAWLTPEGHGFASATTRLTWPQDDALLGWQRPEGRYDTLYLEYGLARRLTLGADLGRSISGGGKALAFLRFPLKAEGALRLSAELGLGRIEGAQALRPGLSLGLGHAAGWMNADLLAEIRQGEGTDYKLDLTLGLNLPRKLRAILQVQSGVQQGDPPFARLAPSVVVPLHKHLQVEIGGSWGVTGDASAGLLLGIWSEF</sequence>
<evidence type="ECO:0000313" key="3">
    <source>
        <dbReference type="Proteomes" id="UP000199392"/>
    </source>
</evidence>
<feature type="chain" id="PRO_5011550516" evidence="1">
    <location>
        <begin position="24"/>
        <end position="227"/>
    </location>
</feature>
<keyword evidence="1" id="KW-0732">Signal</keyword>
<keyword evidence="3" id="KW-1185">Reference proteome</keyword>
<dbReference type="STRING" id="311180.SAMN04488050_104283"/>